<dbReference type="PRINTS" id="PR00038">
    <property type="entry name" value="HTHLUXR"/>
</dbReference>
<dbReference type="OrthoDB" id="3679796at2"/>
<organism evidence="2 3">
    <name type="scientific">Pseudovibrio axinellae</name>
    <dbReference type="NCBI Taxonomy" id="989403"/>
    <lineage>
        <taxon>Bacteria</taxon>
        <taxon>Pseudomonadati</taxon>
        <taxon>Pseudomonadota</taxon>
        <taxon>Alphaproteobacteria</taxon>
        <taxon>Hyphomicrobiales</taxon>
        <taxon>Stappiaceae</taxon>
        <taxon>Pseudovibrio</taxon>
    </lineage>
</organism>
<dbReference type="Gene3D" id="1.10.10.10">
    <property type="entry name" value="Winged helix-like DNA-binding domain superfamily/Winged helix DNA-binding domain"/>
    <property type="match status" value="1"/>
</dbReference>
<comment type="caution">
    <text evidence="2">The sequence shown here is derived from an EMBL/GenBank/DDBJ whole genome shotgun (WGS) entry which is preliminary data.</text>
</comment>
<dbReference type="GO" id="GO:0006355">
    <property type="term" value="P:regulation of DNA-templated transcription"/>
    <property type="evidence" value="ECO:0007669"/>
    <property type="project" value="InterPro"/>
</dbReference>
<dbReference type="InterPro" id="IPR036388">
    <property type="entry name" value="WH-like_DNA-bd_sf"/>
</dbReference>
<keyword evidence="3" id="KW-1185">Reference proteome</keyword>
<gene>
    <name evidence="2" type="ORF">PsAD2_02968</name>
</gene>
<evidence type="ECO:0000313" key="2">
    <source>
        <dbReference type="EMBL" id="KZL17632.1"/>
    </source>
</evidence>
<name>A0A165XEH7_9HYPH</name>
<dbReference type="Pfam" id="PF00196">
    <property type="entry name" value="GerE"/>
    <property type="match status" value="1"/>
</dbReference>
<dbReference type="AlphaFoldDB" id="A0A165XEH7"/>
<dbReference type="EMBL" id="LMCB01000030">
    <property type="protein sequence ID" value="KZL17632.1"/>
    <property type="molecule type" value="Genomic_DNA"/>
</dbReference>
<dbReference type="RefSeq" id="WP_068007353.1">
    <property type="nucleotide sequence ID" value="NZ_FOFM01000010.1"/>
</dbReference>
<dbReference type="SMART" id="SM00421">
    <property type="entry name" value="HTH_LUXR"/>
    <property type="match status" value="1"/>
</dbReference>
<sequence length="174" mass="18637">MNAFTPSKDLKKQARPFGLTEREMECADALISGKTSAETAKDLGLSQSTVVGYITTAKQKTGDTTIYHLCARMAAYKERQKVVDYLRVAADAENNAYRCSPCTHCGSISLSRYRLLSTVAGVVDSGLAGPAFINPTGLSSRDGNTIAYLTPEQLVEEHAALDVLQNSPSVEGEG</sequence>
<proteinExistence type="predicted"/>
<accession>A0A165XEH7</accession>
<evidence type="ECO:0000313" key="3">
    <source>
        <dbReference type="Proteomes" id="UP000076577"/>
    </source>
</evidence>
<dbReference type="InterPro" id="IPR016032">
    <property type="entry name" value="Sig_transdc_resp-reg_C-effctor"/>
</dbReference>
<reference evidence="2 3" key="1">
    <citation type="journal article" date="2016" name="Front. Microbiol.">
        <title>Comparative Genomic Analysis Reveals a Diverse Repertoire of Genes Involved in Prokaryote-Eukaryote Interactions within the Pseudovibrio Genus.</title>
        <authorList>
            <person name="Romano S."/>
            <person name="Fernandez-Guerra A."/>
            <person name="Reen F.J."/>
            <person name="Glockner F.O."/>
            <person name="Crowley S.P."/>
            <person name="O'Sullivan O."/>
            <person name="Cotter P.D."/>
            <person name="Adams C."/>
            <person name="Dobson A.D."/>
            <person name="O'Gara F."/>
        </authorList>
    </citation>
    <scope>NUCLEOTIDE SEQUENCE [LARGE SCALE GENOMIC DNA]</scope>
    <source>
        <strain evidence="2 3">Ad2</strain>
    </source>
</reference>
<protein>
    <submittedName>
        <fullName evidence="2">Bacterial regulatory protein, luxR family</fullName>
    </submittedName>
</protein>
<dbReference type="GO" id="GO:0003677">
    <property type="term" value="F:DNA binding"/>
    <property type="evidence" value="ECO:0007669"/>
    <property type="project" value="InterPro"/>
</dbReference>
<dbReference type="SUPFAM" id="SSF46894">
    <property type="entry name" value="C-terminal effector domain of the bipartite response regulators"/>
    <property type="match status" value="1"/>
</dbReference>
<dbReference type="InterPro" id="IPR000792">
    <property type="entry name" value="Tscrpt_reg_LuxR_C"/>
</dbReference>
<evidence type="ECO:0000259" key="1">
    <source>
        <dbReference type="PROSITE" id="PS50043"/>
    </source>
</evidence>
<feature type="domain" description="HTH luxR-type" evidence="1">
    <location>
        <begin position="12"/>
        <end position="77"/>
    </location>
</feature>
<dbReference type="Proteomes" id="UP000076577">
    <property type="component" value="Unassembled WGS sequence"/>
</dbReference>
<dbReference type="STRING" id="989403.SAMN05421798_110114"/>
<dbReference type="PROSITE" id="PS50043">
    <property type="entry name" value="HTH_LUXR_2"/>
    <property type="match status" value="1"/>
</dbReference>
<dbReference type="PATRIC" id="fig|989403.3.peg.3183"/>